<reference evidence="3 4" key="1">
    <citation type="submission" date="2016-07" db="EMBL/GenBank/DDBJ databases">
        <title>Pervasive Adenine N6-methylation of Active Genes in Fungi.</title>
        <authorList>
            <consortium name="DOE Joint Genome Institute"/>
            <person name="Mondo S.J."/>
            <person name="Dannebaum R.O."/>
            <person name="Kuo R.C."/>
            <person name="Labutti K."/>
            <person name="Haridas S."/>
            <person name="Kuo A."/>
            <person name="Salamov A."/>
            <person name="Ahrendt S.R."/>
            <person name="Lipzen A."/>
            <person name="Sullivan W."/>
            <person name="Andreopoulos W.B."/>
            <person name="Clum A."/>
            <person name="Lindquist E."/>
            <person name="Daum C."/>
            <person name="Ramamoorthy G.K."/>
            <person name="Gryganskyi A."/>
            <person name="Culley D."/>
            <person name="Magnuson J.K."/>
            <person name="James T.Y."/>
            <person name="O'Malley M.A."/>
            <person name="Stajich J.E."/>
            <person name="Spatafora J.W."/>
            <person name="Visel A."/>
            <person name="Grigoriev I.V."/>
        </authorList>
    </citation>
    <scope>NUCLEOTIDE SEQUENCE [LARGE SCALE GENOMIC DNA]</scope>
    <source>
        <strain evidence="3 4">ATCC 12442</strain>
    </source>
</reference>
<evidence type="ECO:0000256" key="2">
    <source>
        <dbReference type="SAM" id="Phobius"/>
    </source>
</evidence>
<evidence type="ECO:0000256" key="1">
    <source>
        <dbReference type="SAM" id="MobiDB-lite"/>
    </source>
</evidence>
<evidence type="ECO:0000313" key="3">
    <source>
        <dbReference type="EMBL" id="ORX72217.1"/>
    </source>
</evidence>
<protein>
    <submittedName>
        <fullName evidence="3">Uncharacterized protein</fullName>
    </submittedName>
</protein>
<feature type="region of interest" description="Disordered" evidence="1">
    <location>
        <begin position="149"/>
        <end position="196"/>
    </location>
</feature>
<accession>A0A1Y1WFF0</accession>
<feature type="compositionally biased region" description="Basic and acidic residues" evidence="1">
    <location>
        <begin position="182"/>
        <end position="192"/>
    </location>
</feature>
<dbReference type="RefSeq" id="XP_040745641.1">
    <property type="nucleotide sequence ID" value="XM_040883095.1"/>
</dbReference>
<comment type="caution">
    <text evidence="3">The sequence shown here is derived from an EMBL/GenBank/DDBJ whole genome shotgun (WGS) entry which is preliminary data.</text>
</comment>
<keyword evidence="2" id="KW-0472">Membrane</keyword>
<feature type="transmembrane region" description="Helical" evidence="2">
    <location>
        <begin position="275"/>
        <end position="293"/>
    </location>
</feature>
<sequence>MGKSRSKRTNKDAATLEKLPGSVRQVWDAIMRAFGGYAGNVDSEVLVPTVLLCLKLRDAKTARDIVEAWFATLSDDTMYLLQNGNKGAGKIVQNRQQRATMVQASYMRVCELYTLHILPQLNDFDSAYTFLDLSTVVSAHTKDGFVKRLDSLRNPTPPKKLAKQHRSKAKKAKKAKASKAPAVEEPKAETARTAETAEPALKAAAETASDNAAAGPTAVVARGKLPSLAAVQSRATATSNRTRTRPAVKTRSLVRRPRGVVQIAYDVVRRLFSRWGFTLFTLAILAAVLRLVMQRFRLPPILNAITRKLWNTWKMGTQVTYI</sequence>
<gene>
    <name evidence="3" type="ORF">DL89DRAFT_110238</name>
</gene>
<proteinExistence type="predicted"/>
<keyword evidence="2" id="KW-0812">Transmembrane</keyword>
<evidence type="ECO:0000313" key="4">
    <source>
        <dbReference type="Proteomes" id="UP000193922"/>
    </source>
</evidence>
<keyword evidence="4" id="KW-1185">Reference proteome</keyword>
<name>A0A1Y1WFF0_9FUNG</name>
<dbReference type="STRING" id="61395.A0A1Y1WFF0"/>
<dbReference type="Proteomes" id="UP000193922">
    <property type="component" value="Unassembled WGS sequence"/>
</dbReference>
<dbReference type="GeneID" id="63799743"/>
<keyword evidence="2" id="KW-1133">Transmembrane helix</keyword>
<feature type="compositionally biased region" description="Basic residues" evidence="1">
    <location>
        <begin position="160"/>
        <end position="177"/>
    </location>
</feature>
<organism evidence="3 4">
    <name type="scientific">Linderina pennispora</name>
    <dbReference type="NCBI Taxonomy" id="61395"/>
    <lineage>
        <taxon>Eukaryota</taxon>
        <taxon>Fungi</taxon>
        <taxon>Fungi incertae sedis</taxon>
        <taxon>Zoopagomycota</taxon>
        <taxon>Kickxellomycotina</taxon>
        <taxon>Kickxellomycetes</taxon>
        <taxon>Kickxellales</taxon>
        <taxon>Kickxellaceae</taxon>
        <taxon>Linderina</taxon>
    </lineage>
</organism>
<dbReference type="AlphaFoldDB" id="A0A1Y1WFF0"/>
<dbReference type="EMBL" id="MCFD01000003">
    <property type="protein sequence ID" value="ORX72217.1"/>
    <property type="molecule type" value="Genomic_DNA"/>
</dbReference>
<dbReference type="OrthoDB" id="3981028at2759"/>